<gene>
    <name evidence="4" type="ORF">LSINAPIS_LOCUS9896</name>
</gene>
<keyword evidence="1" id="KW-0479">Metal-binding</keyword>
<evidence type="ECO:0000313" key="4">
    <source>
        <dbReference type="EMBL" id="VVC98906.1"/>
    </source>
</evidence>
<evidence type="ECO:0000256" key="2">
    <source>
        <dbReference type="ARBA" id="ARBA00022842"/>
    </source>
</evidence>
<evidence type="ECO:0008006" key="6">
    <source>
        <dbReference type="Google" id="ProtNLM"/>
    </source>
</evidence>
<reference evidence="4 5" key="1">
    <citation type="submission" date="2017-07" db="EMBL/GenBank/DDBJ databases">
        <authorList>
            <person name="Talla V."/>
            <person name="Backstrom N."/>
        </authorList>
    </citation>
    <scope>NUCLEOTIDE SEQUENCE [LARGE SCALE GENOMIC DNA]</scope>
</reference>
<accession>A0A5E4QP73</accession>
<dbReference type="GO" id="GO:0008299">
    <property type="term" value="P:isoprenoid biosynthetic process"/>
    <property type="evidence" value="ECO:0007669"/>
    <property type="project" value="InterPro"/>
</dbReference>
<comment type="similarity">
    <text evidence="3">Belongs to the FPP/GGPP synthase family.</text>
</comment>
<name>A0A5E4QP73_9NEOP</name>
<keyword evidence="5" id="KW-1185">Reference proteome</keyword>
<keyword evidence="2" id="KW-0460">Magnesium</keyword>
<dbReference type="GO" id="GO:0046872">
    <property type="term" value="F:metal ion binding"/>
    <property type="evidence" value="ECO:0007669"/>
    <property type="project" value="UniProtKB-KW"/>
</dbReference>
<dbReference type="InterPro" id="IPR000092">
    <property type="entry name" value="Polyprenyl_synt"/>
</dbReference>
<sequence length="255" mass="29521">MLHVGTLLIDDIQDDTRMRRDTPAAHLVYGVPITINASLHIIMLTLEKLLVLQHPKVASVYCEGTLEIARGQGIEIYWRDNFKCPTEKQFEDMIKQKTGHMIAMGPRIMQLFSENNHDYTELVLLVALYFQIRDDYCNLMKNEEIEEWPKFNNGRNEQINKYNFCEDLTEGKFTLPIIHASKQPGGEAVLNILRQRTKDINLKQYCVSVLESLGSMEYTRERLRQLDRQIRNEIEKLGGNPELIAIMNALNIIGQ</sequence>
<evidence type="ECO:0000256" key="3">
    <source>
        <dbReference type="RuleBase" id="RU004466"/>
    </source>
</evidence>
<dbReference type="Gene3D" id="1.10.600.10">
    <property type="entry name" value="Farnesyl Diphosphate Synthase"/>
    <property type="match status" value="1"/>
</dbReference>
<evidence type="ECO:0000313" key="5">
    <source>
        <dbReference type="Proteomes" id="UP000324832"/>
    </source>
</evidence>
<dbReference type="AlphaFoldDB" id="A0A5E4QP73"/>
<dbReference type="EMBL" id="FZQP02003878">
    <property type="protein sequence ID" value="VVC98906.1"/>
    <property type="molecule type" value="Genomic_DNA"/>
</dbReference>
<evidence type="ECO:0000256" key="1">
    <source>
        <dbReference type="ARBA" id="ARBA00022723"/>
    </source>
</evidence>
<proteinExistence type="inferred from homology"/>
<protein>
    <recommendedName>
        <fullName evidence="6">Geranylgeranyl pyrophosphate synthase</fullName>
    </recommendedName>
</protein>
<organism evidence="4 5">
    <name type="scientific">Leptidea sinapis</name>
    <dbReference type="NCBI Taxonomy" id="189913"/>
    <lineage>
        <taxon>Eukaryota</taxon>
        <taxon>Metazoa</taxon>
        <taxon>Ecdysozoa</taxon>
        <taxon>Arthropoda</taxon>
        <taxon>Hexapoda</taxon>
        <taxon>Insecta</taxon>
        <taxon>Pterygota</taxon>
        <taxon>Neoptera</taxon>
        <taxon>Endopterygota</taxon>
        <taxon>Lepidoptera</taxon>
        <taxon>Glossata</taxon>
        <taxon>Ditrysia</taxon>
        <taxon>Papilionoidea</taxon>
        <taxon>Pieridae</taxon>
        <taxon>Dismorphiinae</taxon>
        <taxon>Leptidea</taxon>
    </lineage>
</organism>
<dbReference type="PANTHER" id="PTHR12001">
    <property type="entry name" value="GERANYLGERANYL PYROPHOSPHATE SYNTHASE"/>
    <property type="match status" value="1"/>
</dbReference>
<dbReference type="Pfam" id="PF00348">
    <property type="entry name" value="polyprenyl_synt"/>
    <property type="match status" value="1"/>
</dbReference>
<dbReference type="GO" id="GO:0042811">
    <property type="term" value="P:pheromone biosynthetic process"/>
    <property type="evidence" value="ECO:0007669"/>
    <property type="project" value="UniProtKB-ARBA"/>
</dbReference>
<dbReference type="InterPro" id="IPR008949">
    <property type="entry name" value="Isoprenoid_synthase_dom_sf"/>
</dbReference>
<dbReference type="SUPFAM" id="SSF48576">
    <property type="entry name" value="Terpenoid synthases"/>
    <property type="match status" value="1"/>
</dbReference>
<dbReference type="GO" id="GO:0004659">
    <property type="term" value="F:prenyltransferase activity"/>
    <property type="evidence" value="ECO:0007669"/>
    <property type="project" value="InterPro"/>
</dbReference>
<keyword evidence="3" id="KW-0808">Transferase</keyword>
<dbReference type="PANTHER" id="PTHR12001:SF44">
    <property type="entry name" value="GERANYLGERANYL PYROPHOSPHATE SYNTHASE"/>
    <property type="match status" value="1"/>
</dbReference>
<dbReference type="Proteomes" id="UP000324832">
    <property type="component" value="Unassembled WGS sequence"/>
</dbReference>